<dbReference type="InterPro" id="IPR006379">
    <property type="entry name" value="HAD-SF_hydro_IIB"/>
</dbReference>
<dbReference type="SUPFAM" id="SSF56784">
    <property type="entry name" value="HAD-like"/>
    <property type="match status" value="1"/>
</dbReference>
<comment type="similarity">
    <text evidence="2">Belongs to the glycosyltransferase 20 family.</text>
</comment>
<evidence type="ECO:0000313" key="3">
    <source>
        <dbReference type="EMBL" id="NGZ89645.1"/>
    </source>
</evidence>
<evidence type="ECO:0000256" key="2">
    <source>
        <dbReference type="ARBA" id="ARBA00008799"/>
    </source>
</evidence>
<dbReference type="GO" id="GO:0016791">
    <property type="term" value="F:phosphatase activity"/>
    <property type="evidence" value="ECO:0007669"/>
    <property type="project" value="UniProtKB-ARBA"/>
</dbReference>
<dbReference type="InterPro" id="IPR003337">
    <property type="entry name" value="Trehalose_PPase"/>
</dbReference>
<dbReference type="PANTHER" id="PTHR10788">
    <property type="entry name" value="TREHALOSE-6-PHOSPHATE SYNTHASE"/>
    <property type="match status" value="1"/>
</dbReference>
<dbReference type="Gene3D" id="3.40.50.1000">
    <property type="entry name" value="HAD superfamily/HAD-like"/>
    <property type="match status" value="1"/>
</dbReference>
<evidence type="ECO:0000313" key="4">
    <source>
        <dbReference type="Proteomes" id="UP000643701"/>
    </source>
</evidence>
<dbReference type="Pfam" id="PF02358">
    <property type="entry name" value="Trehalose_PPase"/>
    <property type="match status" value="1"/>
</dbReference>
<accession>A0A967DYB5</accession>
<dbReference type="GO" id="GO:0005992">
    <property type="term" value="P:trehalose biosynthetic process"/>
    <property type="evidence" value="ECO:0007669"/>
    <property type="project" value="InterPro"/>
</dbReference>
<dbReference type="AlphaFoldDB" id="A0A967DYB5"/>
<proteinExistence type="inferred from homology"/>
<keyword evidence="3" id="KW-0378">Hydrolase</keyword>
<dbReference type="EMBL" id="JAANAS010000039">
    <property type="protein sequence ID" value="NGZ89645.1"/>
    <property type="molecule type" value="Genomic_DNA"/>
</dbReference>
<evidence type="ECO:0000256" key="1">
    <source>
        <dbReference type="ARBA" id="ARBA00006330"/>
    </source>
</evidence>
<protein>
    <submittedName>
        <fullName evidence="3">HAD-IIB family hydrolase</fullName>
    </submittedName>
</protein>
<dbReference type="NCBIfam" id="TIGR01484">
    <property type="entry name" value="HAD-SF-IIB"/>
    <property type="match status" value="1"/>
</dbReference>
<dbReference type="PANTHER" id="PTHR10788:SF106">
    <property type="entry name" value="BCDNA.GH08860"/>
    <property type="match status" value="1"/>
</dbReference>
<sequence length="163" mass="19162">MYYKPKLGKWKMTENLKTEWIPSVLSVFEKFVDRTPGSSIEKKKFYLAWYHPIVDKELARKSLTEIKTVLNSFIANTDLTMLDGNKVLEVKSTKVSKGRASTQIQKQVNFDEILCFGDDWTDEFMFEDLPEKIHSIRVGFKKNKRKAQCSFALRVRRILQYLL</sequence>
<gene>
    <name evidence="3" type="ORF">G7034_05205</name>
</gene>
<dbReference type="InterPro" id="IPR023214">
    <property type="entry name" value="HAD_sf"/>
</dbReference>
<dbReference type="GO" id="GO:0003825">
    <property type="term" value="F:alpha,alpha-trehalose-phosphate synthase (UDP-forming) activity"/>
    <property type="evidence" value="ECO:0007669"/>
    <property type="project" value="TreeGrafter"/>
</dbReference>
<keyword evidence="4" id="KW-1185">Reference proteome</keyword>
<reference evidence="3" key="1">
    <citation type="submission" date="2020-03" db="EMBL/GenBank/DDBJ databases">
        <title>Psychroflexus Maritimus sp. nov., isolate from marine sediment.</title>
        <authorList>
            <person name="Zhong Y.-L."/>
        </authorList>
    </citation>
    <scope>NUCLEOTIDE SEQUENCE</scope>
    <source>
        <strain evidence="3">C1</strain>
    </source>
</reference>
<dbReference type="Proteomes" id="UP000643701">
    <property type="component" value="Unassembled WGS sequence"/>
</dbReference>
<comment type="similarity">
    <text evidence="1">In the C-terminal section; belongs to the trehalose phosphatase family.</text>
</comment>
<dbReference type="InterPro" id="IPR001830">
    <property type="entry name" value="Glyco_trans_20"/>
</dbReference>
<dbReference type="InterPro" id="IPR036412">
    <property type="entry name" value="HAD-like_sf"/>
</dbReference>
<comment type="caution">
    <text evidence="3">The sequence shown here is derived from an EMBL/GenBank/DDBJ whole genome shotgun (WGS) entry which is preliminary data.</text>
</comment>
<name>A0A967DYB5_9FLAO</name>
<organism evidence="3 4">
    <name type="scientific">Psychroflexus maritimus</name>
    <dbReference type="NCBI Taxonomy" id="2714865"/>
    <lineage>
        <taxon>Bacteria</taxon>
        <taxon>Pseudomonadati</taxon>
        <taxon>Bacteroidota</taxon>
        <taxon>Flavobacteriia</taxon>
        <taxon>Flavobacteriales</taxon>
        <taxon>Flavobacteriaceae</taxon>
        <taxon>Psychroflexus</taxon>
    </lineage>
</organism>